<dbReference type="Gene3D" id="3.30.360.10">
    <property type="entry name" value="Dihydrodipicolinate Reductase, domain 2"/>
    <property type="match status" value="1"/>
</dbReference>
<evidence type="ECO:0000313" key="4">
    <source>
        <dbReference type="EMBL" id="RJE26161.1"/>
    </source>
</evidence>
<comment type="caution">
    <text evidence="4">The sequence shown here is derived from an EMBL/GenBank/DDBJ whole genome shotgun (WGS) entry which is preliminary data.</text>
</comment>
<dbReference type="InterPro" id="IPR036291">
    <property type="entry name" value="NAD(P)-bd_dom_sf"/>
</dbReference>
<dbReference type="GO" id="GO:0006740">
    <property type="term" value="P:NADPH regeneration"/>
    <property type="evidence" value="ECO:0007669"/>
    <property type="project" value="TreeGrafter"/>
</dbReference>
<protein>
    <recommendedName>
        <fullName evidence="6">Oxidoreductase</fullName>
    </recommendedName>
</protein>
<accession>A0A3A3A9Y6</accession>
<feature type="domain" description="GFO/IDH/MocA-like oxidoreductase" evidence="3">
    <location>
        <begin position="173"/>
        <end position="289"/>
    </location>
</feature>
<dbReference type="PANTHER" id="PTHR42840">
    <property type="entry name" value="NAD(P)-BINDING ROSSMANN-FOLD SUPERFAMILY PROTEIN-RELATED"/>
    <property type="match status" value="1"/>
</dbReference>
<keyword evidence="5" id="KW-1185">Reference proteome</keyword>
<dbReference type="SUPFAM" id="SSF51735">
    <property type="entry name" value="NAD(P)-binding Rossmann-fold domains"/>
    <property type="match status" value="1"/>
</dbReference>
<dbReference type="GO" id="GO:0005737">
    <property type="term" value="C:cytoplasm"/>
    <property type="evidence" value="ECO:0007669"/>
    <property type="project" value="TreeGrafter"/>
</dbReference>
<name>A0A3A3A9Y6_9EURO</name>
<organism evidence="4 5">
    <name type="scientific">Aspergillus sclerotialis</name>
    <dbReference type="NCBI Taxonomy" id="2070753"/>
    <lineage>
        <taxon>Eukaryota</taxon>
        <taxon>Fungi</taxon>
        <taxon>Dikarya</taxon>
        <taxon>Ascomycota</taxon>
        <taxon>Pezizomycotina</taxon>
        <taxon>Eurotiomycetes</taxon>
        <taxon>Eurotiomycetidae</taxon>
        <taxon>Eurotiales</taxon>
        <taxon>Aspergillaceae</taxon>
        <taxon>Aspergillus</taxon>
        <taxon>Aspergillus subgen. Polypaecilum</taxon>
    </lineage>
</organism>
<dbReference type="SUPFAM" id="SSF55347">
    <property type="entry name" value="Glyceraldehyde-3-phosphate dehydrogenase-like, C-terminal domain"/>
    <property type="match status" value="1"/>
</dbReference>
<dbReference type="Pfam" id="PF22725">
    <property type="entry name" value="GFO_IDH_MocA_C3"/>
    <property type="match status" value="1"/>
</dbReference>
<evidence type="ECO:0000313" key="5">
    <source>
        <dbReference type="Proteomes" id="UP000266188"/>
    </source>
</evidence>
<reference evidence="5" key="1">
    <citation type="submission" date="2017-02" db="EMBL/GenBank/DDBJ databases">
        <authorList>
            <person name="Tafer H."/>
            <person name="Lopandic K."/>
        </authorList>
    </citation>
    <scope>NUCLEOTIDE SEQUENCE [LARGE SCALE GENOMIC DNA]</scope>
    <source>
        <strain evidence="5">CBS 366.77</strain>
    </source>
</reference>
<dbReference type="Proteomes" id="UP000266188">
    <property type="component" value="Unassembled WGS sequence"/>
</dbReference>
<dbReference type="InterPro" id="IPR000683">
    <property type="entry name" value="Gfo/Idh/MocA-like_OxRdtase_N"/>
</dbReference>
<evidence type="ECO:0008006" key="6">
    <source>
        <dbReference type="Google" id="ProtNLM"/>
    </source>
</evidence>
<feature type="domain" description="Gfo/Idh/MocA-like oxidoreductase N-terminal" evidence="2">
    <location>
        <begin position="34"/>
        <end position="145"/>
    </location>
</feature>
<evidence type="ECO:0000256" key="1">
    <source>
        <dbReference type="ARBA" id="ARBA00010928"/>
    </source>
</evidence>
<dbReference type="PANTHER" id="PTHR42840:SF5">
    <property type="entry name" value="NAD(P)-BINDING ROSSMANN-FOLD SUPERFAMILY PROTEIN"/>
    <property type="match status" value="1"/>
</dbReference>
<evidence type="ECO:0000259" key="2">
    <source>
        <dbReference type="Pfam" id="PF01408"/>
    </source>
</evidence>
<dbReference type="Pfam" id="PF01408">
    <property type="entry name" value="GFO_IDH_MocA"/>
    <property type="match status" value="1"/>
</dbReference>
<proteinExistence type="inferred from homology"/>
<dbReference type="GO" id="GO:0016491">
    <property type="term" value="F:oxidoreductase activity"/>
    <property type="evidence" value="ECO:0007669"/>
    <property type="project" value="TreeGrafter"/>
</dbReference>
<evidence type="ECO:0000259" key="3">
    <source>
        <dbReference type="Pfam" id="PF22725"/>
    </source>
</evidence>
<dbReference type="GO" id="GO:0000166">
    <property type="term" value="F:nucleotide binding"/>
    <property type="evidence" value="ECO:0007669"/>
    <property type="project" value="InterPro"/>
</dbReference>
<dbReference type="OrthoDB" id="64915at2759"/>
<dbReference type="STRING" id="2070753.A0A3A3A9Y6"/>
<sequence>MTGSAMLGAGLFAKEGEYPTSPPSLPLETDWPTAHLPALVQHKANLVAVYSRSTASAQSLVTVAAGLGVQTSNIGVYSDEQKASNQGLSDLLARSDIGSVIIALPILVQPAVVRQCLAAGKHVLCEKPIAKDVQTAVQLIKNYEKEYLPRGLVLSVAEQFRYDRAFTFARNLVSSKIGALRHIHARVWGNIQPGDNKWYETEWRKSPGFQGGFILDGGVHFVALIRYVSGLEVVQTASLFQQTYDHLPPLDTVNAGLRFNNGAAGSLSFSFASVKGNFEFIFVGAEGSVTVSGAGDAGQRVTLEDKEGKVQEEQVIDGQGVQEEVKAFLQAAGSGKAEPRAGAREALADVAVVESVCSGGGKVESFL</sequence>
<dbReference type="InterPro" id="IPR055170">
    <property type="entry name" value="GFO_IDH_MocA-like_dom"/>
</dbReference>
<gene>
    <name evidence="4" type="ORF">PHISCL_01511</name>
</gene>
<dbReference type="Gene3D" id="3.40.50.720">
    <property type="entry name" value="NAD(P)-binding Rossmann-like Domain"/>
    <property type="match status" value="1"/>
</dbReference>
<comment type="similarity">
    <text evidence="1">Belongs to the Gfo/Idh/MocA family.</text>
</comment>
<dbReference type="AlphaFoldDB" id="A0A3A3A9Y6"/>
<dbReference type="EMBL" id="MVGC01000028">
    <property type="protein sequence ID" value="RJE26161.1"/>
    <property type="molecule type" value="Genomic_DNA"/>
</dbReference>